<comment type="caution">
    <text evidence="1">The sequence shown here is derived from an EMBL/GenBank/DDBJ whole genome shotgun (WGS) entry which is preliminary data.</text>
</comment>
<protein>
    <submittedName>
        <fullName evidence="1">Uncharacterized protein</fullName>
    </submittedName>
</protein>
<accession>A0ACC2QLS2</accession>
<organism evidence="1 2">
    <name type="scientific">Mythimna loreyi</name>
    <dbReference type="NCBI Taxonomy" id="667449"/>
    <lineage>
        <taxon>Eukaryota</taxon>
        <taxon>Metazoa</taxon>
        <taxon>Ecdysozoa</taxon>
        <taxon>Arthropoda</taxon>
        <taxon>Hexapoda</taxon>
        <taxon>Insecta</taxon>
        <taxon>Pterygota</taxon>
        <taxon>Neoptera</taxon>
        <taxon>Endopterygota</taxon>
        <taxon>Lepidoptera</taxon>
        <taxon>Glossata</taxon>
        <taxon>Ditrysia</taxon>
        <taxon>Noctuoidea</taxon>
        <taxon>Noctuidae</taxon>
        <taxon>Noctuinae</taxon>
        <taxon>Hadenini</taxon>
        <taxon>Mythimna</taxon>
    </lineage>
</organism>
<dbReference type="EMBL" id="CM056795">
    <property type="protein sequence ID" value="KAJ8720640.1"/>
    <property type="molecule type" value="Genomic_DNA"/>
</dbReference>
<gene>
    <name evidence="1" type="ORF">PYW08_006105</name>
</gene>
<dbReference type="Proteomes" id="UP001231649">
    <property type="component" value="Chromosome 19"/>
</dbReference>
<sequence>MIFCVSKRRRPVRALVFDQKDRICRPCFQRAQRYAESNPSPRDILDQPDENTSGQPGQEIRDVSMREVVIGDNPVPEPPNLLVNENMRDQEVLTTTDKMVRNYVRKTDRAATYTREQLLEAVEKVKNGELKAYRAAIAYKIPQPTIVARVYERCSECGANQVSNPELRMHRFPTLEKNKDNVYQLMSWAMFCYPDKDWFNLQALADLQKSCKTQSHTVMSVTEEPTAEIKTESVTSESFAARSQTVTEELTADTKTESVPSVSSLISDI</sequence>
<reference evidence="1" key="1">
    <citation type="submission" date="2023-03" db="EMBL/GenBank/DDBJ databases">
        <title>Chromosome-level genomes of two armyworms, Mythimna separata and Mythimna loreyi, provide insights into the biosynthesis and reception of sex pheromones.</title>
        <authorList>
            <person name="Zhao H."/>
        </authorList>
    </citation>
    <scope>NUCLEOTIDE SEQUENCE</scope>
    <source>
        <strain evidence="1">BeijingLab</strain>
    </source>
</reference>
<evidence type="ECO:0000313" key="1">
    <source>
        <dbReference type="EMBL" id="KAJ8720640.1"/>
    </source>
</evidence>
<name>A0ACC2QLS2_9NEOP</name>
<evidence type="ECO:0000313" key="2">
    <source>
        <dbReference type="Proteomes" id="UP001231649"/>
    </source>
</evidence>
<proteinExistence type="predicted"/>
<keyword evidence="2" id="KW-1185">Reference proteome</keyword>